<evidence type="ECO:0000313" key="2">
    <source>
        <dbReference type="Proteomes" id="UP000310017"/>
    </source>
</evidence>
<gene>
    <name evidence="1" type="ORF">FGM00_14210</name>
</gene>
<dbReference type="AlphaFoldDB" id="A0A5B7SW00"/>
<evidence type="ECO:0000313" key="1">
    <source>
        <dbReference type="EMBL" id="QCX01208.1"/>
    </source>
</evidence>
<dbReference type="EMBL" id="CP040710">
    <property type="protein sequence ID" value="QCX01208.1"/>
    <property type="molecule type" value="Genomic_DNA"/>
</dbReference>
<accession>A0A5B7SW00</accession>
<dbReference type="OrthoDB" id="768080at2"/>
<organism evidence="1 2">
    <name type="scientific">Aggregatimonas sangjinii</name>
    <dbReference type="NCBI Taxonomy" id="2583587"/>
    <lineage>
        <taxon>Bacteria</taxon>
        <taxon>Pseudomonadati</taxon>
        <taxon>Bacteroidota</taxon>
        <taxon>Flavobacteriia</taxon>
        <taxon>Flavobacteriales</taxon>
        <taxon>Flavobacteriaceae</taxon>
        <taxon>Aggregatimonas</taxon>
    </lineage>
</organism>
<dbReference type="Proteomes" id="UP000310017">
    <property type="component" value="Chromosome"/>
</dbReference>
<sequence>MKKLTILLLLSGITILGYGQAKEKQASVLESSHELKMNLFNAMAFKAIDVNYEYVLNENSSFGLGVFFKVDKAEVEKFGWLTFEVENNRSYSFTPYYRRYFSRGYSNGFFIEGFGMLNSGETVAIDYIDNQPEDMESESMFTELRTYDTYTHFALGISLGGKVTFKKGFLLEFYTGVGTGLNYGGGEGVTRGGLSLGYRF</sequence>
<dbReference type="KEGG" id="asag:FGM00_14210"/>
<name>A0A5B7SW00_9FLAO</name>
<dbReference type="RefSeq" id="WP_138853547.1">
    <property type="nucleotide sequence ID" value="NZ_CP040710.1"/>
</dbReference>
<proteinExistence type="predicted"/>
<keyword evidence="2" id="KW-1185">Reference proteome</keyword>
<protein>
    <submittedName>
        <fullName evidence="1">DUF3575 domain-containing protein</fullName>
    </submittedName>
</protein>
<reference evidence="1 2" key="1">
    <citation type="submission" date="2019-05" db="EMBL/GenBank/DDBJ databases">
        <title>Genome sequencing of F202Z8.</title>
        <authorList>
            <person name="Kwon Y.M."/>
        </authorList>
    </citation>
    <scope>NUCLEOTIDE SEQUENCE [LARGE SCALE GENOMIC DNA]</scope>
    <source>
        <strain evidence="1 2">F202Z8</strain>
    </source>
</reference>